<protein>
    <submittedName>
        <fullName evidence="1">Uncharacterized protein</fullName>
    </submittedName>
</protein>
<organism evidence="1 2">
    <name type="scientific">Rhizophagus clarus</name>
    <dbReference type="NCBI Taxonomy" id="94130"/>
    <lineage>
        <taxon>Eukaryota</taxon>
        <taxon>Fungi</taxon>
        <taxon>Fungi incertae sedis</taxon>
        <taxon>Mucoromycota</taxon>
        <taxon>Glomeromycotina</taxon>
        <taxon>Glomeromycetes</taxon>
        <taxon>Glomerales</taxon>
        <taxon>Glomeraceae</taxon>
        <taxon>Rhizophagus</taxon>
    </lineage>
</organism>
<reference evidence="1" key="1">
    <citation type="submission" date="2019-10" db="EMBL/GenBank/DDBJ databases">
        <title>Conservation and host-specific expression of non-tandemly repeated heterogenous ribosome RNA gene in arbuscular mycorrhizal fungi.</title>
        <authorList>
            <person name="Maeda T."/>
            <person name="Kobayashi Y."/>
            <person name="Nakagawa T."/>
            <person name="Ezawa T."/>
            <person name="Yamaguchi K."/>
            <person name="Bino T."/>
            <person name="Nishimoto Y."/>
            <person name="Shigenobu S."/>
            <person name="Kawaguchi M."/>
        </authorList>
    </citation>
    <scope>NUCLEOTIDE SEQUENCE</scope>
    <source>
        <strain evidence="1">HR1</strain>
    </source>
</reference>
<evidence type="ECO:0000313" key="1">
    <source>
        <dbReference type="EMBL" id="GES97767.1"/>
    </source>
</evidence>
<accession>A0A8H3LZC6</accession>
<sequence>MIIDSHDQSGFPIHLDWGNGMKRFVTRLGKVIDDDAYNKEQKNKKLSPVDTFGTICFNVENERWKHDGISSQKYAKKFLNSLKRKSENIENIANFSGMIRIR</sequence>
<name>A0A8H3LZC6_9GLOM</name>
<proteinExistence type="predicted"/>
<evidence type="ECO:0000313" key="2">
    <source>
        <dbReference type="Proteomes" id="UP000615446"/>
    </source>
</evidence>
<dbReference type="AlphaFoldDB" id="A0A8H3LZC6"/>
<dbReference type="Proteomes" id="UP000615446">
    <property type="component" value="Unassembled WGS sequence"/>
</dbReference>
<gene>
    <name evidence="1" type="ORF">RCL2_002434300</name>
</gene>
<comment type="caution">
    <text evidence="1">The sequence shown here is derived from an EMBL/GenBank/DDBJ whole genome shotgun (WGS) entry which is preliminary data.</text>
</comment>
<dbReference type="EMBL" id="BLAL01000261">
    <property type="protein sequence ID" value="GES97767.1"/>
    <property type="molecule type" value="Genomic_DNA"/>
</dbReference>